<name>A0A1F7L189_9BACT</name>
<feature type="transmembrane region" description="Helical" evidence="1">
    <location>
        <begin position="101"/>
        <end position="121"/>
    </location>
</feature>
<protein>
    <submittedName>
        <fullName evidence="2">Uncharacterized protein</fullName>
    </submittedName>
</protein>
<dbReference type="Proteomes" id="UP000177050">
    <property type="component" value="Unassembled WGS sequence"/>
</dbReference>
<proteinExistence type="predicted"/>
<gene>
    <name evidence="2" type="ORF">A3K52_03890</name>
</gene>
<dbReference type="EMBL" id="MGBR01000001">
    <property type="protein sequence ID" value="OGK73892.1"/>
    <property type="molecule type" value="Genomic_DNA"/>
</dbReference>
<keyword evidence="1" id="KW-1133">Transmembrane helix</keyword>
<comment type="caution">
    <text evidence="2">The sequence shown here is derived from an EMBL/GenBank/DDBJ whole genome shotgun (WGS) entry which is preliminary data.</text>
</comment>
<keyword evidence="1" id="KW-0812">Transmembrane</keyword>
<accession>A0A1F7L189</accession>
<dbReference type="AlphaFoldDB" id="A0A1F7L189"/>
<sequence length="127" mass="13304">MGNELNQLLGHPIIASYLFNTAGSMADMISTALLHSHNGNPDEINGNIQGAMNQHGSIGGGCIGEVARRVGFGVVTIGLLGVDKLIVPHFSEVPLHLAETALAGMGLIYIGAAFLNFITLLSTPRNR</sequence>
<reference evidence="2 3" key="1">
    <citation type="journal article" date="2016" name="Nat. Commun.">
        <title>Thousands of microbial genomes shed light on interconnected biogeochemical processes in an aquifer system.</title>
        <authorList>
            <person name="Anantharaman K."/>
            <person name="Brown C.T."/>
            <person name="Hug L.A."/>
            <person name="Sharon I."/>
            <person name="Castelle C.J."/>
            <person name="Probst A.J."/>
            <person name="Thomas B.C."/>
            <person name="Singh A."/>
            <person name="Wilkins M.J."/>
            <person name="Karaoz U."/>
            <person name="Brodie E.L."/>
            <person name="Williams K.H."/>
            <person name="Hubbard S.S."/>
            <person name="Banfield J.F."/>
        </authorList>
    </citation>
    <scope>NUCLEOTIDE SEQUENCE [LARGE SCALE GENOMIC DNA]</scope>
</reference>
<evidence type="ECO:0000256" key="1">
    <source>
        <dbReference type="SAM" id="Phobius"/>
    </source>
</evidence>
<evidence type="ECO:0000313" key="3">
    <source>
        <dbReference type="Proteomes" id="UP000177050"/>
    </source>
</evidence>
<evidence type="ECO:0000313" key="2">
    <source>
        <dbReference type="EMBL" id="OGK73892.1"/>
    </source>
</evidence>
<organism evidence="2 3">
    <name type="scientific">Candidatus Roizmanbacteria bacterium RIFOXYD1_FULL_38_12</name>
    <dbReference type="NCBI Taxonomy" id="1802093"/>
    <lineage>
        <taxon>Bacteria</taxon>
        <taxon>Candidatus Roizmaniibacteriota</taxon>
    </lineage>
</organism>
<keyword evidence="1" id="KW-0472">Membrane</keyword>